<feature type="domain" description="Polymerase/histidinol phosphatase N-terminal" evidence="9">
    <location>
        <begin position="4"/>
        <end position="81"/>
    </location>
</feature>
<evidence type="ECO:0000256" key="3">
    <source>
        <dbReference type="ARBA" id="ARBA00013085"/>
    </source>
</evidence>
<dbReference type="InterPro" id="IPR003141">
    <property type="entry name" value="Pol/His_phosphatase_N"/>
</dbReference>
<evidence type="ECO:0000256" key="5">
    <source>
        <dbReference type="ARBA" id="ARBA00022801"/>
    </source>
</evidence>
<comment type="caution">
    <text evidence="10">The sequence shown here is derived from an EMBL/GenBank/DDBJ whole genome shotgun (WGS) entry which is preliminary data.</text>
</comment>
<comment type="pathway">
    <text evidence="1 8">Amino-acid biosynthesis; L-histidine biosynthesis; L-histidine from 5-phospho-alpha-D-ribose 1-diphosphate: step 8/9.</text>
</comment>
<dbReference type="Gene3D" id="3.20.20.140">
    <property type="entry name" value="Metal-dependent hydrolases"/>
    <property type="match status" value="1"/>
</dbReference>
<evidence type="ECO:0000256" key="6">
    <source>
        <dbReference type="ARBA" id="ARBA00023102"/>
    </source>
</evidence>
<keyword evidence="6 8" id="KW-0368">Histidine biosynthesis</keyword>
<dbReference type="InterPro" id="IPR010140">
    <property type="entry name" value="Histidinol_P_phosphatase_HisJ"/>
</dbReference>
<organism evidence="10 11">
    <name type="scientific">Coprococcus eutactus</name>
    <dbReference type="NCBI Taxonomy" id="33043"/>
    <lineage>
        <taxon>Bacteria</taxon>
        <taxon>Bacillati</taxon>
        <taxon>Bacillota</taxon>
        <taxon>Clostridia</taxon>
        <taxon>Lachnospirales</taxon>
        <taxon>Lachnospiraceae</taxon>
        <taxon>Coprococcus</taxon>
    </lineage>
</organism>
<dbReference type="GO" id="GO:0004401">
    <property type="term" value="F:histidinol-phosphatase activity"/>
    <property type="evidence" value="ECO:0007669"/>
    <property type="project" value="UniProtKB-UniRule"/>
</dbReference>
<evidence type="ECO:0000313" key="11">
    <source>
        <dbReference type="Proteomes" id="UP000283295"/>
    </source>
</evidence>
<dbReference type="Pfam" id="PF02811">
    <property type="entry name" value="PHP"/>
    <property type="match status" value="1"/>
</dbReference>
<dbReference type="AlphaFoldDB" id="A0A412IRN8"/>
<evidence type="ECO:0000259" key="9">
    <source>
        <dbReference type="SMART" id="SM00481"/>
    </source>
</evidence>
<dbReference type="PANTHER" id="PTHR21039">
    <property type="entry name" value="HISTIDINOL PHOSPHATASE-RELATED"/>
    <property type="match status" value="1"/>
</dbReference>
<dbReference type="InterPro" id="IPR016195">
    <property type="entry name" value="Pol/histidinol_Pase-like"/>
</dbReference>
<accession>A0A412IRN8</accession>
<dbReference type="GO" id="GO:0000105">
    <property type="term" value="P:L-histidine biosynthetic process"/>
    <property type="evidence" value="ECO:0007669"/>
    <property type="project" value="UniProtKB-UniRule"/>
</dbReference>
<dbReference type="SUPFAM" id="SSF89550">
    <property type="entry name" value="PHP domain-like"/>
    <property type="match status" value="1"/>
</dbReference>
<sequence length="273" mass="31483">MIICDSHIHSEFSSDSSAPLDSIIQKAIQLGIPKICLTDHHDIDFPINPEDGFDFQLDFDSYFAAINEIRHKYGDRIDVRSGVELGLMNTVAGKARDIADKYKNELDFIIGSSHLVRGLDPYYPAYYEGRTEIEGIRDYFESILENVTLIDDFDVYGHLDYVVRYCPSGEKIFRMSDYKEVFEQIFKEIIPKGKGIEINTGSLYKNMSYAHPHMDILKLYKDMGGEIITVGSDAHKPEYLCYDFETYARDALTSLGYRYYCTFKNRKPEFNPL</sequence>
<dbReference type="InterPro" id="IPR004013">
    <property type="entry name" value="PHP_dom"/>
</dbReference>
<dbReference type="PANTHER" id="PTHR21039:SF0">
    <property type="entry name" value="HISTIDINOL-PHOSPHATASE"/>
    <property type="match status" value="1"/>
</dbReference>
<dbReference type="GO" id="GO:0005737">
    <property type="term" value="C:cytoplasm"/>
    <property type="evidence" value="ECO:0007669"/>
    <property type="project" value="TreeGrafter"/>
</dbReference>
<comment type="catalytic activity">
    <reaction evidence="7 8">
        <text>L-histidinol phosphate + H2O = L-histidinol + phosphate</text>
        <dbReference type="Rhea" id="RHEA:14465"/>
        <dbReference type="ChEBI" id="CHEBI:15377"/>
        <dbReference type="ChEBI" id="CHEBI:43474"/>
        <dbReference type="ChEBI" id="CHEBI:57699"/>
        <dbReference type="ChEBI" id="CHEBI:57980"/>
        <dbReference type="EC" id="3.1.3.15"/>
    </reaction>
</comment>
<reference evidence="10 11" key="1">
    <citation type="submission" date="2018-08" db="EMBL/GenBank/DDBJ databases">
        <title>A genome reference for cultivated species of the human gut microbiota.</title>
        <authorList>
            <person name="Zou Y."/>
            <person name="Xue W."/>
            <person name="Luo G."/>
        </authorList>
    </citation>
    <scope>NUCLEOTIDE SEQUENCE [LARGE SCALE GENOMIC DNA]</scope>
    <source>
        <strain evidence="10 11">AF22-21</strain>
    </source>
</reference>
<evidence type="ECO:0000256" key="8">
    <source>
        <dbReference type="RuleBase" id="RU366003"/>
    </source>
</evidence>
<proteinExistence type="inferred from homology"/>
<dbReference type="EC" id="3.1.3.15" evidence="3 8"/>
<evidence type="ECO:0000256" key="4">
    <source>
        <dbReference type="ARBA" id="ARBA00022605"/>
    </source>
</evidence>
<dbReference type="OrthoDB" id="9775255at2"/>
<evidence type="ECO:0000256" key="2">
    <source>
        <dbReference type="ARBA" id="ARBA00009152"/>
    </source>
</evidence>
<comment type="similarity">
    <text evidence="2 8">Belongs to the PHP hydrolase family. HisK subfamily.</text>
</comment>
<protein>
    <recommendedName>
        <fullName evidence="3 8">Histidinol-phosphatase</fullName>
        <shortName evidence="8">HolPase</shortName>
        <ecNumber evidence="3 8">3.1.3.15</ecNumber>
    </recommendedName>
</protein>
<keyword evidence="5 8" id="KW-0378">Hydrolase</keyword>
<dbReference type="UniPathway" id="UPA00031">
    <property type="reaction ID" value="UER00013"/>
</dbReference>
<dbReference type="NCBIfam" id="TIGR01856">
    <property type="entry name" value="hisJ_fam"/>
    <property type="match status" value="1"/>
</dbReference>
<name>A0A412IRN8_9FIRM</name>
<keyword evidence="4 8" id="KW-0028">Amino-acid biosynthesis</keyword>
<dbReference type="SMART" id="SM00481">
    <property type="entry name" value="POLIIIAc"/>
    <property type="match status" value="1"/>
</dbReference>
<dbReference type="Proteomes" id="UP000283295">
    <property type="component" value="Unassembled WGS sequence"/>
</dbReference>
<evidence type="ECO:0000313" key="10">
    <source>
        <dbReference type="EMBL" id="RGS42797.1"/>
    </source>
</evidence>
<evidence type="ECO:0000256" key="7">
    <source>
        <dbReference type="ARBA" id="ARBA00049158"/>
    </source>
</evidence>
<gene>
    <name evidence="10" type="ORF">DWX94_07295</name>
</gene>
<dbReference type="EMBL" id="QRVK01000015">
    <property type="protein sequence ID" value="RGS42797.1"/>
    <property type="molecule type" value="Genomic_DNA"/>
</dbReference>
<evidence type="ECO:0000256" key="1">
    <source>
        <dbReference type="ARBA" id="ARBA00004970"/>
    </source>
</evidence>